<organism evidence="3 4">
    <name type="scientific">Victivallis lenta</name>
    <dbReference type="NCBI Taxonomy" id="2606640"/>
    <lineage>
        <taxon>Bacteria</taxon>
        <taxon>Pseudomonadati</taxon>
        <taxon>Lentisphaerota</taxon>
        <taxon>Lentisphaeria</taxon>
        <taxon>Victivallales</taxon>
        <taxon>Victivallaceae</taxon>
        <taxon>Victivallis</taxon>
    </lineage>
</organism>
<comment type="caution">
    <text evidence="3">The sequence shown here is derived from an EMBL/GenBank/DDBJ whole genome shotgun (WGS) entry which is preliminary data.</text>
</comment>
<dbReference type="Proteomes" id="UP000435649">
    <property type="component" value="Unassembled WGS sequence"/>
</dbReference>
<dbReference type="EMBL" id="VUNS01000002">
    <property type="protein sequence ID" value="MST95873.1"/>
    <property type="molecule type" value="Genomic_DNA"/>
</dbReference>
<dbReference type="Pfam" id="PF12225">
    <property type="entry name" value="DUF5981"/>
    <property type="match status" value="1"/>
</dbReference>
<dbReference type="SUPFAM" id="SSF51730">
    <property type="entry name" value="FAD-linked oxidoreductase"/>
    <property type="match status" value="1"/>
</dbReference>
<evidence type="ECO:0000259" key="2">
    <source>
        <dbReference type="Pfam" id="PF12225"/>
    </source>
</evidence>
<evidence type="ECO:0000313" key="4">
    <source>
        <dbReference type="Proteomes" id="UP000435649"/>
    </source>
</evidence>
<gene>
    <name evidence="3" type="ORF">FYJ85_02290</name>
</gene>
<accession>A0A844FYB4</accession>
<dbReference type="AlphaFoldDB" id="A0A844FYB4"/>
<keyword evidence="4" id="KW-1185">Reference proteome</keyword>
<dbReference type="Gene3D" id="3.20.20.220">
    <property type="match status" value="1"/>
</dbReference>
<feature type="domain" description="Methylene-tetrahydrofolate reductase C-terminal-like" evidence="2">
    <location>
        <begin position="380"/>
        <end position="454"/>
    </location>
</feature>
<evidence type="ECO:0000313" key="3">
    <source>
        <dbReference type="EMBL" id="MST95873.1"/>
    </source>
</evidence>
<dbReference type="GO" id="GO:0016491">
    <property type="term" value="F:oxidoreductase activity"/>
    <property type="evidence" value="ECO:0007669"/>
    <property type="project" value="UniProtKB-KW"/>
</dbReference>
<keyword evidence="1" id="KW-0560">Oxidoreductase</keyword>
<dbReference type="RefSeq" id="WP_154416866.1">
    <property type="nucleotide sequence ID" value="NZ_DBFCGB010000243.1"/>
</dbReference>
<dbReference type="InterPro" id="IPR022026">
    <property type="entry name" value="DUF5981"/>
</dbReference>
<proteinExistence type="predicted"/>
<dbReference type="InterPro" id="IPR029041">
    <property type="entry name" value="FAD-linked_oxidoreductase-like"/>
</dbReference>
<reference evidence="3 4" key="1">
    <citation type="submission" date="2019-08" db="EMBL/GenBank/DDBJ databases">
        <title>In-depth cultivation of the pig gut microbiome towards novel bacterial diversity and tailored functional studies.</title>
        <authorList>
            <person name="Wylensek D."/>
            <person name="Hitch T.C.A."/>
            <person name="Clavel T."/>
        </authorList>
    </citation>
    <scope>NUCLEOTIDE SEQUENCE [LARGE SCALE GENOMIC DNA]</scope>
    <source>
        <strain evidence="3 4">BBE-744-WT-12</strain>
    </source>
</reference>
<evidence type="ECO:0000256" key="1">
    <source>
        <dbReference type="ARBA" id="ARBA00023002"/>
    </source>
</evidence>
<protein>
    <recommendedName>
        <fullName evidence="2">Methylene-tetrahydrofolate reductase C-terminal-like domain-containing protein</fullName>
    </recommendedName>
</protein>
<name>A0A844FYB4_9BACT</name>
<sequence length="473" mass="52993">MSDPVTPAAPANRFRDSLSNGEFVLLVESSSPSLSNDPIAAGERLAAFEEAVLSVSNVNTALAVTDRYLSLDAWRAVEYANALREENRDRHVIYLSGRNTTGEELRQLSDAAAKSRLFNVVPVSGNCVPGDTLRECRKRVFSESVGVIRNLAERKEPFFLGGTTNPYAYTPFTMMGQYFKLVKKLNAGASFVVAQAGWDMLKLQSLRWYFSGRSLFYPMIARLVLLTPNLVEKILAGEYPGINISPDFQKILEKELRYSLNQFEAAQYRRLELQAAGCRLLGFSGIQLAGAETPGRAKIAAERIGNALREFNSFDSWLEEYNSYLARAEMSPFTGSFYLYDHTLRRAYPDEEIPVARDFGEPEITPGEKFRFKLRRFLFPHADRQRAESRRLLKKLFASCRGCSSCRLPKTEFICTEGCPKRLPNGPCGGVKPHGNCEIAPGECVHSRIVRLAHWNGTLPALEDEILDSGRDD</sequence>